<dbReference type="Proteomes" id="UP000247540">
    <property type="component" value="Unassembled WGS sequence"/>
</dbReference>
<dbReference type="OrthoDB" id="9809748at2"/>
<dbReference type="EMBL" id="QJTC01000002">
    <property type="protein sequence ID" value="PYE79362.1"/>
    <property type="molecule type" value="Genomic_DNA"/>
</dbReference>
<comment type="caution">
    <text evidence="10">The sequence shown here is derived from an EMBL/GenBank/DDBJ whole genome shotgun (WGS) entry which is preliminary data.</text>
</comment>
<dbReference type="PANTHER" id="PTHR36699:SF1">
    <property type="entry name" value="L,D-TRANSPEPTIDASE YAFK-RELATED"/>
    <property type="match status" value="1"/>
</dbReference>
<name>A0A318SPL5_9BURK</name>
<feature type="active site" description="Proton donor/acceptor" evidence="7">
    <location>
        <position position="284"/>
    </location>
</feature>
<evidence type="ECO:0000256" key="4">
    <source>
        <dbReference type="ARBA" id="ARBA00022960"/>
    </source>
</evidence>
<dbReference type="InterPro" id="IPR005490">
    <property type="entry name" value="LD_TPept_cat_dom"/>
</dbReference>
<dbReference type="InterPro" id="IPR038063">
    <property type="entry name" value="Transpep_catalytic_dom"/>
</dbReference>
<keyword evidence="3" id="KW-0808">Transferase</keyword>
<protein>
    <submittedName>
        <fullName evidence="10">Murein L,D-transpeptidase YafK</fullName>
    </submittedName>
</protein>
<reference evidence="10 11" key="1">
    <citation type="submission" date="2018-06" db="EMBL/GenBank/DDBJ databases">
        <title>Genomic Encyclopedia of Type Strains, Phase III (KMG-III): the genomes of soil and plant-associated and newly described type strains.</title>
        <authorList>
            <person name="Whitman W."/>
        </authorList>
    </citation>
    <scope>NUCLEOTIDE SEQUENCE [LARGE SCALE GENOMIC DNA]</scope>
    <source>
        <strain evidence="10 11">CECT 7646</strain>
    </source>
</reference>
<evidence type="ECO:0000259" key="9">
    <source>
        <dbReference type="PROSITE" id="PS52029"/>
    </source>
</evidence>
<dbReference type="SUPFAM" id="SSF141523">
    <property type="entry name" value="L,D-transpeptidase catalytic domain-like"/>
    <property type="match status" value="1"/>
</dbReference>
<feature type="active site" description="Nucleophile" evidence="7">
    <location>
        <position position="301"/>
    </location>
</feature>
<comment type="similarity">
    <text evidence="2">Belongs to the YkuD family.</text>
</comment>
<evidence type="ECO:0000256" key="1">
    <source>
        <dbReference type="ARBA" id="ARBA00004752"/>
    </source>
</evidence>
<dbReference type="UniPathway" id="UPA00219"/>
<keyword evidence="4 7" id="KW-0133">Cell shape</keyword>
<dbReference type="GO" id="GO:0016740">
    <property type="term" value="F:transferase activity"/>
    <property type="evidence" value="ECO:0007669"/>
    <property type="project" value="UniProtKB-KW"/>
</dbReference>
<dbReference type="GO" id="GO:0004180">
    <property type="term" value="F:carboxypeptidase activity"/>
    <property type="evidence" value="ECO:0007669"/>
    <property type="project" value="UniProtKB-ARBA"/>
</dbReference>
<keyword evidence="11" id="KW-1185">Reference proteome</keyword>
<evidence type="ECO:0000256" key="6">
    <source>
        <dbReference type="ARBA" id="ARBA00023316"/>
    </source>
</evidence>
<evidence type="ECO:0000256" key="2">
    <source>
        <dbReference type="ARBA" id="ARBA00005992"/>
    </source>
</evidence>
<evidence type="ECO:0000313" key="10">
    <source>
        <dbReference type="EMBL" id="PYE79362.1"/>
    </source>
</evidence>
<accession>A0A318SPL5</accession>
<evidence type="ECO:0000256" key="8">
    <source>
        <dbReference type="SAM" id="MobiDB-lite"/>
    </source>
</evidence>
<evidence type="ECO:0000256" key="5">
    <source>
        <dbReference type="ARBA" id="ARBA00022984"/>
    </source>
</evidence>
<feature type="domain" description="L,D-TPase catalytic" evidence="9">
    <location>
        <begin position="191"/>
        <end position="326"/>
    </location>
</feature>
<dbReference type="Pfam" id="PF03734">
    <property type="entry name" value="YkuD"/>
    <property type="match status" value="1"/>
</dbReference>
<dbReference type="GO" id="GO:0009252">
    <property type="term" value="P:peptidoglycan biosynthetic process"/>
    <property type="evidence" value="ECO:0007669"/>
    <property type="project" value="UniProtKB-UniPathway"/>
</dbReference>
<dbReference type="PROSITE" id="PS52029">
    <property type="entry name" value="LD_TPASE"/>
    <property type="match status" value="1"/>
</dbReference>
<organism evidence="10 11">
    <name type="scientific">Xylophilus ampelinus</name>
    <dbReference type="NCBI Taxonomy" id="54067"/>
    <lineage>
        <taxon>Bacteria</taxon>
        <taxon>Pseudomonadati</taxon>
        <taxon>Pseudomonadota</taxon>
        <taxon>Betaproteobacteria</taxon>
        <taxon>Burkholderiales</taxon>
        <taxon>Xylophilus</taxon>
    </lineage>
</organism>
<feature type="compositionally biased region" description="Low complexity" evidence="8">
    <location>
        <begin position="57"/>
        <end position="68"/>
    </location>
</feature>
<dbReference type="Gene3D" id="2.40.440.10">
    <property type="entry name" value="L,D-transpeptidase catalytic domain-like"/>
    <property type="match status" value="1"/>
</dbReference>
<feature type="region of interest" description="Disordered" evidence="8">
    <location>
        <begin position="49"/>
        <end position="68"/>
    </location>
</feature>
<keyword evidence="6 7" id="KW-0961">Cell wall biogenesis/degradation</keyword>
<evidence type="ECO:0000256" key="7">
    <source>
        <dbReference type="PROSITE-ProRule" id="PRU01373"/>
    </source>
</evidence>
<gene>
    <name evidence="10" type="ORF">DFQ15_10294</name>
</gene>
<dbReference type="PANTHER" id="PTHR36699">
    <property type="entry name" value="LD-TRANSPEPTIDASE"/>
    <property type="match status" value="1"/>
</dbReference>
<dbReference type="GO" id="GO:0071555">
    <property type="term" value="P:cell wall organization"/>
    <property type="evidence" value="ECO:0007669"/>
    <property type="project" value="UniProtKB-UniRule"/>
</dbReference>
<evidence type="ECO:0000313" key="11">
    <source>
        <dbReference type="Proteomes" id="UP000247540"/>
    </source>
</evidence>
<evidence type="ECO:0000256" key="3">
    <source>
        <dbReference type="ARBA" id="ARBA00022679"/>
    </source>
</evidence>
<dbReference type="CDD" id="cd16913">
    <property type="entry name" value="YkuD_like"/>
    <property type="match status" value="1"/>
</dbReference>
<keyword evidence="5 7" id="KW-0573">Peptidoglycan synthesis</keyword>
<dbReference type="AlphaFoldDB" id="A0A318SPL5"/>
<comment type="pathway">
    <text evidence="1 7">Cell wall biogenesis; peptidoglycan biosynthesis.</text>
</comment>
<proteinExistence type="inferred from homology"/>
<sequence length="453" mass="49115">MTGRVCTATLRLLLPSSVSRTRSALARTLPTTVACLLLAGLPPLSPAWAAREDAPRRGPSARAAATAAPAPAAVRAAPRPPIVDGDAEARLIAIYRLIGDGESARALADAEKLTADYPNFQLGQLVYGDLLAQRIRMVRALGDLPDHDAAQAATLAALRHESDLRLKALRERPPAGTVPAQFVQLSASSRHAIAIDTSRARLYLFENTDSGLKLLADYYISVGKSGVEKSAEGDMRTPLGVYYITSKLDPRTLKPFYGAGALPINYPNPYDMRQGKTGGGIWLHGTPADQFSRAPLATDGCVVIANPDLRRILGMVAVRSTPVVIAERLLWVPPQAARAAGKSFEDAFEGWRAAKSAGDMAALMPFYAPDFNSYGKSLEAWRPVVQQDIVRAQGRPVRAKDLSMLRWQHEATETMVVTFGEVPEGIRTGPVRRQYWMRTSHGPWQIFFEGTIG</sequence>
<dbReference type="GO" id="GO:0008360">
    <property type="term" value="P:regulation of cell shape"/>
    <property type="evidence" value="ECO:0007669"/>
    <property type="project" value="UniProtKB-UniRule"/>
</dbReference>